<evidence type="ECO:0000256" key="4">
    <source>
        <dbReference type="PROSITE-ProRule" id="PRU00433"/>
    </source>
</evidence>
<sequence>MIKPFTSWKLIGCVVGVTALTSCEKPELEGPDALQVTVSSNDEDDDDELDVDWGRVFASFTAAGGATTVNNFSSLSMIQPAPNLGGADLTAHLNGKVLFQRTFELGEVAPLWNNVRCESCHLGGSRAGLPKVNATTGELTPQLLFRVSLPGTGPHGEPRPVPGFGDQIQPLMVVEGIDAQDEVRGASAEGNVLVRYTEQRSLPFKDGSTVSLRRPTYTFAKTTQDLPAGTMISPRTGSQVTGLGLLEAVPEETILGFARNNTNNGVSGRPNRVWDEEQGRTRLGRFGWKANQPSLRQQNAGAANGDMGLTSPVFPIEPGESVASAQLNLSEQQLRDLTIFTQTMGVPAFRNNSSAQAQLGAVMFAKAECGSCHVPRMKTGTLPGRPEVSNQVIAPFTDLLLHDMGPGLADNRPDFLASGREWRTAPLWGLGLQQTVNGHTSLLHDGRARNVVEAIMWHGGEGENSRKIVTEMSKEERDALVAFLNSI</sequence>
<dbReference type="Proteomes" id="UP000532746">
    <property type="component" value="Unassembled WGS sequence"/>
</dbReference>
<feature type="domain" description="Cytochrome c" evidence="5">
    <location>
        <begin position="90"/>
        <end position="201"/>
    </location>
</feature>
<dbReference type="InterPro" id="IPR036909">
    <property type="entry name" value="Cyt_c-like_dom_sf"/>
</dbReference>
<dbReference type="InterPro" id="IPR051395">
    <property type="entry name" value="Cytochrome_c_Peroxidase/MauG"/>
</dbReference>
<proteinExistence type="predicted"/>
<dbReference type="GO" id="GO:0004130">
    <property type="term" value="F:cytochrome-c peroxidase activity"/>
    <property type="evidence" value="ECO:0007669"/>
    <property type="project" value="TreeGrafter"/>
</dbReference>
<dbReference type="Pfam" id="PF06537">
    <property type="entry name" value="DHOR"/>
    <property type="match status" value="1"/>
</dbReference>
<dbReference type="GO" id="GO:0046872">
    <property type="term" value="F:metal ion binding"/>
    <property type="evidence" value="ECO:0007669"/>
    <property type="project" value="UniProtKB-KW"/>
</dbReference>
<evidence type="ECO:0000256" key="3">
    <source>
        <dbReference type="ARBA" id="ARBA00023004"/>
    </source>
</evidence>
<keyword evidence="7" id="KW-1185">Reference proteome</keyword>
<gene>
    <name evidence="6" type="ORF">HNQ93_001543</name>
</gene>
<keyword evidence="3 4" id="KW-0408">Iron</keyword>
<dbReference type="InterPro" id="IPR010538">
    <property type="entry name" value="DHOR"/>
</dbReference>
<dbReference type="SUPFAM" id="SSF46626">
    <property type="entry name" value="Cytochrome c"/>
    <property type="match status" value="1"/>
</dbReference>
<name>A0A7W9SZD0_9BACT</name>
<reference evidence="6 7" key="1">
    <citation type="submission" date="2020-08" db="EMBL/GenBank/DDBJ databases">
        <title>Genomic Encyclopedia of Type Strains, Phase IV (KMG-IV): sequencing the most valuable type-strain genomes for metagenomic binning, comparative biology and taxonomic classification.</title>
        <authorList>
            <person name="Goeker M."/>
        </authorList>
    </citation>
    <scope>NUCLEOTIDE SEQUENCE [LARGE SCALE GENOMIC DNA]</scope>
    <source>
        <strain evidence="6 7">DSM 26718</strain>
    </source>
</reference>
<dbReference type="PIRSF" id="PIRSF028099">
    <property type="entry name" value="DUF1111"/>
    <property type="match status" value="1"/>
</dbReference>
<keyword evidence="1 4" id="KW-0349">Heme</keyword>
<dbReference type="InterPro" id="IPR009056">
    <property type="entry name" value="Cyt_c-like_dom"/>
</dbReference>
<evidence type="ECO:0000256" key="1">
    <source>
        <dbReference type="ARBA" id="ARBA00022617"/>
    </source>
</evidence>
<organism evidence="6 7">
    <name type="scientific">Hymenobacter luteus</name>
    <dbReference type="NCBI Taxonomy" id="1411122"/>
    <lineage>
        <taxon>Bacteria</taxon>
        <taxon>Pseudomonadati</taxon>
        <taxon>Bacteroidota</taxon>
        <taxon>Cytophagia</taxon>
        <taxon>Cytophagales</taxon>
        <taxon>Hymenobacteraceae</taxon>
        <taxon>Hymenobacter</taxon>
    </lineage>
</organism>
<dbReference type="Gene3D" id="1.10.760.10">
    <property type="entry name" value="Cytochrome c-like domain"/>
    <property type="match status" value="1"/>
</dbReference>
<dbReference type="PANTHER" id="PTHR30600:SF4">
    <property type="entry name" value="CYTOCHROME C DOMAIN-CONTAINING PROTEIN"/>
    <property type="match status" value="1"/>
</dbReference>
<comment type="caution">
    <text evidence="6">The sequence shown here is derived from an EMBL/GenBank/DDBJ whole genome shotgun (WGS) entry which is preliminary data.</text>
</comment>
<dbReference type="AlphaFoldDB" id="A0A7W9SZD0"/>
<evidence type="ECO:0000313" key="7">
    <source>
        <dbReference type="Proteomes" id="UP000532746"/>
    </source>
</evidence>
<keyword evidence="2 4" id="KW-0479">Metal-binding</keyword>
<dbReference type="GO" id="GO:0020037">
    <property type="term" value="F:heme binding"/>
    <property type="evidence" value="ECO:0007669"/>
    <property type="project" value="InterPro"/>
</dbReference>
<dbReference type="PROSITE" id="PS51257">
    <property type="entry name" value="PROKAR_LIPOPROTEIN"/>
    <property type="match status" value="1"/>
</dbReference>
<dbReference type="RefSeq" id="WP_183403115.1">
    <property type="nucleotide sequence ID" value="NZ_JACHGG010000002.1"/>
</dbReference>
<dbReference type="EMBL" id="JACHGG010000002">
    <property type="protein sequence ID" value="MBB6058697.1"/>
    <property type="molecule type" value="Genomic_DNA"/>
</dbReference>
<dbReference type="PANTHER" id="PTHR30600">
    <property type="entry name" value="CYTOCHROME C PEROXIDASE-RELATED"/>
    <property type="match status" value="1"/>
</dbReference>
<evidence type="ECO:0000256" key="2">
    <source>
        <dbReference type="ARBA" id="ARBA00022723"/>
    </source>
</evidence>
<feature type="domain" description="Cytochrome c" evidence="5">
    <location>
        <begin position="355"/>
        <end position="487"/>
    </location>
</feature>
<evidence type="ECO:0000259" key="5">
    <source>
        <dbReference type="PROSITE" id="PS51007"/>
    </source>
</evidence>
<evidence type="ECO:0000313" key="6">
    <source>
        <dbReference type="EMBL" id="MBB6058697.1"/>
    </source>
</evidence>
<protein>
    <submittedName>
        <fullName evidence="6">CxxC motif-containing protein (DUF1111 family)</fullName>
    </submittedName>
</protein>
<accession>A0A7W9SZD0</accession>
<dbReference type="GO" id="GO:0009055">
    <property type="term" value="F:electron transfer activity"/>
    <property type="evidence" value="ECO:0007669"/>
    <property type="project" value="InterPro"/>
</dbReference>
<dbReference type="PROSITE" id="PS51007">
    <property type="entry name" value="CYTC"/>
    <property type="match status" value="2"/>
</dbReference>